<dbReference type="EMBL" id="SUTG01000001">
    <property type="protein sequence ID" value="MBE6511559.1"/>
    <property type="molecule type" value="Genomic_DNA"/>
</dbReference>
<evidence type="ECO:0000313" key="1">
    <source>
        <dbReference type="EMBL" id="MBE6511559.1"/>
    </source>
</evidence>
<name>A0A8T3VVA5_METOL</name>
<dbReference type="AlphaFoldDB" id="A0A8T3VVA5"/>
<evidence type="ECO:0000313" key="2">
    <source>
        <dbReference type="Proteomes" id="UP000732619"/>
    </source>
</evidence>
<comment type="caution">
    <text evidence="1">The sequence shown here is derived from an EMBL/GenBank/DDBJ whole genome shotgun (WGS) entry which is preliminary data.</text>
</comment>
<gene>
    <name evidence="1" type="ORF">E7Z75_00200</name>
</gene>
<sequence>MNINFLRYYFENELYIENPPLDMKSFLDFCNQRGVLITAEKLEDFEKKGWVFPIFRVKDFKGNSNSIFLSLNFSQNCHDDFLQLLDENCIYIPDEKNFIEYSKFFYNNTRKRKIQSYYSNFQIHHIIFLLEYENSEEDLSKYLNHSFIDLLIGTQIYSPYGRSNMRYIKPFSKIKIYNKKLEKYDLNEVLSIIGLTEDNLFEYYADICYKLEDLLGSRFAIQLWKNISWDKKDDCIGHTRLGIEYLQWAMMLKKCIEDHLEREIFDVDEIDMYWEDIKNIVPSEVKDGSIRAYRNDNFTNEITGDYEFNLNKKRLFYLCNSLNLDYHPKVILFVEGKIEREMIPKYFEFFGYNTQDIGIEIIDIGGISNFYGTNIKTKDVNQKYLDNIVSSYKHLINFNLKKWQAIPFFIGDNENDILKRLVEGKVFSINDLSENFNSSEIHDFKKEYLSSSNDKMLKGWTNIWEYDFELDNFEPDELKEAINEVCGTNYTSEDIEEIYESCKNGQKKGIKTLEGVEDNKLLINQKLLENLVEYYNKTHDESVWQKKIFILIDKLVDMCIFNPSPVNTKHLMRNMGELSLFIKNDWDIFERDKYRI</sequence>
<proteinExistence type="predicted"/>
<protein>
    <submittedName>
        <fullName evidence="1">Uncharacterized protein</fullName>
    </submittedName>
</protein>
<accession>A0A8T3VVA5</accession>
<organism evidence="1 2">
    <name type="scientific">Methanobrevibacter olleyae</name>
    <dbReference type="NCBI Taxonomy" id="294671"/>
    <lineage>
        <taxon>Archaea</taxon>
        <taxon>Methanobacteriati</taxon>
        <taxon>Methanobacteriota</taxon>
        <taxon>Methanomada group</taxon>
        <taxon>Methanobacteria</taxon>
        <taxon>Methanobacteriales</taxon>
        <taxon>Methanobacteriaceae</taxon>
        <taxon>Methanobrevibacter</taxon>
    </lineage>
</organism>
<dbReference type="Proteomes" id="UP000732619">
    <property type="component" value="Unassembled WGS sequence"/>
</dbReference>
<reference evidence="1" key="1">
    <citation type="submission" date="2019-04" db="EMBL/GenBank/DDBJ databases">
        <title>Evolution of Biomass-Degrading Anaerobic Consortia Revealed by Metagenomics.</title>
        <authorList>
            <person name="Peng X."/>
        </authorList>
    </citation>
    <scope>NUCLEOTIDE SEQUENCE</scope>
    <source>
        <strain evidence="1">SIG14</strain>
    </source>
</reference>